<evidence type="ECO:0000313" key="4">
    <source>
        <dbReference type="Proteomes" id="UP000250086"/>
    </source>
</evidence>
<evidence type="ECO:0000313" key="3">
    <source>
        <dbReference type="EMBL" id="SPT70390.1"/>
    </source>
</evidence>
<reference evidence="3 4" key="1">
    <citation type="submission" date="2018-06" db="EMBL/GenBank/DDBJ databases">
        <authorList>
            <consortium name="Pathogen Informatics"/>
            <person name="Doyle S."/>
        </authorList>
    </citation>
    <scope>NUCLEOTIDE SEQUENCE [LARGE SCALE GENOMIC DNA]</scope>
    <source>
        <strain evidence="3 4">NCTC13093</strain>
    </source>
</reference>
<keyword evidence="4" id="KW-1185">Reference proteome</keyword>
<dbReference type="Pfam" id="PF20467">
    <property type="entry name" value="MmeI_C"/>
    <property type="match status" value="1"/>
</dbReference>
<feature type="domain" description="MmeI-like C-terminal" evidence="2">
    <location>
        <begin position="91"/>
        <end position="165"/>
    </location>
</feature>
<name>A0A2X0VRJ5_9GAMM</name>
<evidence type="ECO:0000259" key="1">
    <source>
        <dbReference type="Pfam" id="PF20466"/>
    </source>
</evidence>
<dbReference type="Proteomes" id="UP000250086">
    <property type="component" value="Unassembled WGS sequence"/>
</dbReference>
<sequence length="173" mass="20149">MAKTANPETALVIPRVTSENRVYIPIGFVKKDTIVSDAAFMIPNASHYDFGILTSRMHVVWMKLSCGRLESRYRYSRDICYNTFIWPNADEKTQDEIVQCAKRVREVRTDSDEMALGDMYKENMMPEDLKEAHEALDRCVEKAYRSEPFFNDDERLEFLLDLYTKAIAAKKDK</sequence>
<dbReference type="InterPro" id="IPR046820">
    <property type="entry name" value="MmeI_TRD"/>
</dbReference>
<dbReference type="Pfam" id="PF20466">
    <property type="entry name" value="MmeI_TRD"/>
    <property type="match status" value="1"/>
</dbReference>
<accession>A0A2X0VRJ5</accession>
<organism evidence="3 4">
    <name type="scientific">Anaerobiospirillum thomasii</name>
    <dbReference type="NCBI Taxonomy" id="179995"/>
    <lineage>
        <taxon>Bacteria</taxon>
        <taxon>Pseudomonadati</taxon>
        <taxon>Pseudomonadota</taxon>
        <taxon>Gammaproteobacteria</taxon>
        <taxon>Aeromonadales</taxon>
        <taxon>Succinivibrionaceae</taxon>
        <taxon>Anaerobiospirillum</taxon>
    </lineage>
</organism>
<feature type="domain" description="MmeI-like target recognition" evidence="1">
    <location>
        <begin position="5"/>
        <end position="88"/>
    </location>
</feature>
<dbReference type="AlphaFoldDB" id="A0A2X0VRJ5"/>
<dbReference type="EMBL" id="UAPV01000001">
    <property type="protein sequence ID" value="SPT70390.1"/>
    <property type="molecule type" value="Genomic_DNA"/>
</dbReference>
<protein>
    <submittedName>
        <fullName evidence="3">Uncharacterized protein</fullName>
    </submittedName>
</protein>
<gene>
    <name evidence="3" type="ORF">NCTC13093_01805</name>
</gene>
<dbReference type="InterPro" id="IPR046818">
    <property type="entry name" value="MmeI_C"/>
</dbReference>
<proteinExistence type="predicted"/>
<evidence type="ECO:0000259" key="2">
    <source>
        <dbReference type="Pfam" id="PF20467"/>
    </source>
</evidence>